<feature type="region of interest" description="Disordered" evidence="1">
    <location>
        <begin position="825"/>
        <end position="863"/>
    </location>
</feature>
<feature type="compositionally biased region" description="Basic and acidic residues" evidence="1">
    <location>
        <begin position="8"/>
        <end position="17"/>
    </location>
</feature>
<dbReference type="PANTHER" id="PTHR42345:SF2">
    <property type="entry name" value="HELICASE-LIKE PROTEIN"/>
    <property type="match status" value="1"/>
</dbReference>
<dbReference type="PANTHER" id="PTHR42345">
    <property type="entry name" value="TPR_REGION DOMAIN-CONTAINING PROTEIN"/>
    <property type="match status" value="1"/>
</dbReference>
<sequence>MLRRLHNKSVEVSEVKLGRKTSKRQRISQFFRSRKQKPEARNAAPEKVLTGSESESPQAAHDVTSPAEAPLEQPRSSDEKPTSVEEPKKAPEPNASPRPETPEIEKVETLSEAQLHVLFSGTPHFSVKTGSRRPAANVSYPWGGLESSKDTLDSVLPDQAAFTSATLHPLPTKARTSSEEKSRNHGYDVDVVEVPNMLSAQGIEPGSIGFSHFLELPRSDSLLVDLEGSQTSKEFLQGTKNKELMQSAPERIGIRAVDMGLIYDRLIEIHDLNEAFHESPGPMTVLNHQSPGELYANLFSKFLTPPGYDGTTGDPTGLRVQILTLMRILKLKGVWYDFSLVEWRIRLGQILWSDPEAVPAHEAHPLWTEREVLLLQITLACELLLRLDAVTSLDVGGQSSPGQMSAQEIRGFFGSKTRKLDWDLVLARRFLDNILVVKSSDHDVEPSKSRGFQSMRGTGEPPEIARPDIVLLPQHQTRQLQGLIKFGSAIQWPSTETIVQSLAQRLGARGLVQQGEPLPTPDGMFLDPVSPATISVYGTPLETPRPANHMLDGYFGHIGKPALTRDNSHSLRIPLSPTLSPQPDSPSSTLTGIGGWLSRSYLTGLTLPGEAISHFLISTLLENDIVAIANLGDSANLYGGFSYAGRSWWSKNSIVGRVFACIDGGVECMGWISFPRQPEGSTNQWHSIHSEQIPLDDRMSDTTRSAAVARASSIIPDGTIASINSEDLVLPRDSETLPTPTLILRNWELTPLNPDLMDSDMMSGPLTESDIHTPSVTFASQDRTLHHTLTLAFDVQFVTSWPCTPPMSTPVPAPSMPHILKRSLTGTVSRTSSKRSGVTMPRRNSHGFEPLLSHPPDSTDIAPKRVYSADTDNDSMTTITKRQPMEVHPLHTSYKYKTVSVTEVLDPSFDIPFDMHSHTRSPTPTGLDKKNDTDATHDKTTVLVLDARGSSDLQLLARSWCAEKGFHAIVGRVGRTCLACCIREARALGIHVVIRV</sequence>
<gene>
    <name evidence="2" type="ORF">JI435_077330</name>
</gene>
<evidence type="ECO:0000313" key="3">
    <source>
        <dbReference type="Proteomes" id="UP000663193"/>
    </source>
</evidence>
<reference evidence="3" key="1">
    <citation type="journal article" date="2021" name="BMC Genomics">
        <title>Chromosome-level genome assembly and manually-curated proteome of model necrotroph Parastagonospora nodorum Sn15 reveals a genome-wide trove of candidate effector homologs, and redundancy of virulence-related functions within an accessory chromosome.</title>
        <authorList>
            <person name="Bertazzoni S."/>
            <person name="Jones D.A.B."/>
            <person name="Phan H.T."/>
            <person name="Tan K.-C."/>
            <person name="Hane J.K."/>
        </authorList>
    </citation>
    <scope>NUCLEOTIDE SEQUENCE [LARGE SCALE GENOMIC DNA]</scope>
    <source>
        <strain evidence="3">SN15 / ATCC MYA-4574 / FGSC 10173)</strain>
    </source>
</reference>
<proteinExistence type="predicted"/>
<feature type="region of interest" description="Disordered" evidence="1">
    <location>
        <begin position="915"/>
        <end position="934"/>
    </location>
</feature>
<dbReference type="RefSeq" id="XP_001798064.1">
    <property type="nucleotide sequence ID" value="XM_001798012.1"/>
</dbReference>
<feature type="region of interest" description="Disordered" evidence="1">
    <location>
        <begin position="1"/>
        <end position="103"/>
    </location>
</feature>
<feature type="compositionally biased region" description="Basic and acidic residues" evidence="1">
    <location>
        <begin position="75"/>
        <end position="91"/>
    </location>
</feature>
<organism evidence="2 3">
    <name type="scientific">Phaeosphaeria nodorum (strain SN15 / ATCC MYA-4574 / FGSC 10173)</name>
    <name type="common">Glume blotch fungus</name>
    <name type="synonym">Parastagonospora nodorum</name>
    <dbReference type="NCBI Taxonomy" id="321614"/>
    <lineage>
        <taxon>Eukaryota</taxon>
        <taxon>Fungi</taxon>
        <taxon>Dikarya</taxon>
        <taxon>Ascomycota</taxon>
        <taxon>Pezizomycotina</taxon>
        <taxon>Dothideomycetes</taxon>
        <taxon>Pleosporomycetidae</taxon>
        <taxon>Pleosporales</taxon>
        <taxon>Pleosporineae</taxon>
        <taxon>Phaeosphaeriaceae</taxon>
        <taxon>Parastagonospora</taxon>
    </lineage>
</organism>
<feature type="compositionally biased region" description="Polar residues" evidence="1">
    <location>
        <begin position="825"/>
        <end position="836"/>
    </location>
</feature>
<protein>
    <submittedName>
        <fullName evidence="2">Uncharacterized protein</fullName>
    </submittedName>
</protein>
<accession>A0A7U2EWR8</accession>
<dbReference type="VEuPathDB" id="FungiDB:JI435_077330"/>
<dbReference type="AlphaFoldDB" id="A0A7U2EWR8"/>
<name>A0A7U2EWR8_PHANO</name>
<dbReference type="EMBL" id="CP069026">
    <property type="protein sequence ID" value="QRC94495.1"/>
    <property type="molecule type" value="Genomic_DNA"/>
</dbReference>
<dbReference type="OrthoDB" id="5420387at2759"/>
<dbReference type="KEGG" id="pno:SNOG_07733"/>
<evidence type="ECO:0000313" key="2">
    <source>
        <dbReference type="EMBL" id="QRC94495.1"/>
    </source>
</evidence>
<dbReference type="Proteomes" id="UP000663193">
    <property type="component" value="Chromosome 4"/>
</dbReference>
<keyword evidence="3" id="KW-1185">Reference proteome</keyword>
<evidence type="ECO:0000256" key="1">
    <source>
        <dbReference type="SAM" id="MobiDB-lite"/>
    </source>
</evidence>